<evidence type="ECO:0000256" key="7">
    <source>
        <dbReference type="ARBA" id="ARBA00023034"/>
    </source>
</evidence>
<gene>
    <name evidence="10" type="primary">Contig9755.g10432</name>
    <name evidence="10" type="ORF">STYLEM_9723</name>
</gene>
<keyword evidence="7" id="KW-0333">Golgi apparatus</keyword>
<evidence type="ECO:0000256" key="6">
    <source>
        <dbReference type="ARBA" id="ARBA00022989"/>
    </source>
</evidence>
<dbReference type="InterPro" id="IPR026071">
    <property type="entry name" value="Glyco_Hydrolase_99"/>
</dbReference>
<evidence type="ECO:0000256" key="1">
    <source>
        <dbReference type="ARBA" id="ARBA00004323"/>
    </source>
</evidence>
<keyword evidence="6" id="KW-1133">Transmembrane helix</keyword>
<evidence type="ECO:0000256" key="4">
    <source>
        <dbReference type="ARBA" id="ARBA00022801"/>
    </source>
</evidence>
<keyword evidence="5" id="KW-0735">Signal-anchor</keyword>
<dbReference type="EMBL" id="CCKQ01009251">
    <property type="protein sequence ID" value="CDW80719.1"/>
    <property type="molecule type" value="Genomic_DNA"/>
</dbReference>
<dbReference type="PANTHER" id="PTHR13572:SF4">
    <property type="entry name" value="RE57134P"/>
    <property type="match status" value="1"/>
</dbReference>
<keyword evidence="11" id="KW-1185">Reference proteome</keyword>
<reference evidence="10 11" key="1">
    <citation type="submission" date="2014-06" db="EMBL/GenBank/DDBJ databases">
        <authorList>
            <person name="Swart Estienne"/>
        </authorList>
    </citation>
    <scope>NUCLEOTIDE SEQUENCE [LARGE SCALE GENOMIC DNA]</scope>
    <source>
        <strain evidence="10 11">130c</strain>
    </source>
</reference>
<dbReference type="PANTHER" id="PTHR13572">
    <property type="entry name" value="ENDO-ALPHA-1,2-MANNOSIDASE"/>
    <property type="match status" value="1"/>
</dbReference>
<comment type="similarity">
    <text evidence="2">Belongs to the glycosyl hydrolase 99 family.</text>
</comment>
<keyword evidence="3" id="KW-0812">Transmembrane</keyword>
<dbReference type="Gene3D" id="3.20.20.80">
    <property type="entry name" value="Glycosidases"/>
    <property type="match status" value="1"/>
</dbReference>
<sequence>MYSKTISVLLAISTLLEVTQSKLVGMAYYTWFTPGRRACQWGTPQLGNYASDDRGVMRKHAEWLKSAHIDFVVVDWSNDICCSAQSDWNGRQDLKGLELNTIALFEEWSKIAGAPKIAIMVGSPSDPSVYHSWDAMRIKLDSIVGMILQRNDIKNQYFHYEQKPFVLDYVGTPSPFTNPVWNQDNRFTVRHVTGFVSNQPQLRDGDYSKYGYWSWEDRSLQTRTNEVTTVQVAWRGDPCGWNCGNDRRGRENGNTYRERWAHAKQIGAQIVFIPSFNQWIGCPAQPGENMNAEFSTDIEPSQEHGTLYLDITREQAAQFKGIHHKAKQHHLDIEQ</sequence>
<dbReference type="Proteomes" id="UP000039865">
    <property type="component" value="Unassembled WGS sequence"/>
</dbReference>
<evidence type="ECO:0000256" key="9">
    <source>
        <dbReference type="SAM" id="SignalP"/>
    </source>
</evidence>
<comment type="subcellular location">
    <subcellularLocation>
        <location evidence="1">Golgi apparatus membrane</location>
        <topology evidence="1">Single-pass type II membrane protein</topology>
    </subcellularLocation>
</comment>
<dbReference type="GO" id="GO:0000139">
    <property type="term" value="C:Golgi membrane"/>
    <property type="evidence" value="ECO:0007669"/>
    <property type="project" value="UniProtKB-SubCell"/>
</dbReference>
<evidence type="ECO:0000256" key="8">
    <source>
        <dbReference type="ARBA" id="ARBA00023136"/>
    </source>
</evidence>
<dbReference type="InParanoid" id="A0A078AEM0"/>
<evidence type="ECO:0000256" key="5">
    <source>
        <dbReference type="ARBA" id="ARBA00022968"/>
    </source>
</evidence>
<dbReference type="GO" id="GO:0004559">
    <property type="term" value="F:alpha-mannosidase activity"/>
    <property type="evidence" value="ECO:0007669"/>
    <property type="project" value="TreeGrafter"/>
</dbReference>
<feature type="signal peptide" evidence="9">
    <location>
        <begin position="1"/>
        <end position="21"/>
    </location>
</feature>
<name>A0A078AEM0_STYLE</name>
<feature type="chain" id="PRO_5001729363" evidence="9">
    <location>
        <begin position="22"/>
        <end position="335"/>
    </location>
</feature>
<evidence type="ECO:0000313" key="11">
    <source>
        <dbReference type="Proteomes" id="UP000039865"/>
    </source>
</evidence>
<keyword evidence="8" id="KW-0472">Membrane</keyword>
<keyword evidence="4" id="KW-0378">Hydrolase</keyword>
<evidence type="ECO:0000313" key="10">
    <source>
        <dbReference type="EMBL" id="CDW80719.1"/>
    </source>
</evidence>
<evidence type="ECO:0000256" key="2">
    <source>
        <dbReference type="ARBA" id="ARBA00009559"/>
    </source>
</evidence>
<accession>A0A078AEM0</accession>
<keyword evidence="9" id="KW-0732">Signal</keyword>
<evidence type="ECO:0000256" key="3">
    <source>
        <dbReference type="ARBA" id="ARBA00022692"/>
    </source>
</evidence>
<proteinExistence type="inferred from homology"/>
<dbReference type="AlphaFoldDB" id="A0A078AEM0"/>
<protein>
    <submittedName>
        <fullName evidence="10">Uncharacterized protein</fullName>
    </submittedName>
</protein>
<organism evidence="10 11">
    <name type="scientific">Stylonychia lemnae</name>
    <name type="common">Ciliate</name>
    <dbReference type="NCBI Taxonomy" id="5949"/>
    <lineage>
        <taxon>Eukaryota</taxon>
        <taxon>Sar</taxon>
        <taxon>Alveolata</taxon>
        <taxon>Ciliophora</taxon>
        <taxon>Intramacronucleata</taxon>
        <taxon>Spirotrichea</taxon>
        <taxon>Stichotrichia</taxon>
        <taxon>Sporadotrichida</taxon>
        <taxon>Oxytrichidae</taxon>
        <taxon>Stylonychinae</taxon>
        <taxon>Stylonychia</taxon>
    </lineage>
</organism>
<dbReference type="OrthoDB" id="10581188at2759"/>